<dbReference type="AlphaFoldDB" id="A0A916BG16"/>
<dbReference type="RefSeq" id="WP_213035814.1">
    <property type="nucleotide sequence ID" value="NZ_CAJNBL010000012.1"/>
</dbReference>
<feature type="domain" description="Beta-lactamase-related" evidence="1">
    <location>
        <begin position="284"/>
        <end position="526"/>
    </location>
</feature>
<dbReference type="InterPro" id="IPR050789">
    <property type="entry name" value="Diverse_Enzym_Activities"/>
</dbReference>
<keyword evidence="3" id="KW-1185">Reference proteome</keyword>
<protein>
    <submittedName>
        <fullName evidence="2">Beta-lactamase domain-containing protein</fullName>
    </submittedName>
</protein>
<comment type="caution">
    <text evidence="2">The sequence shown here is derived from an EMBL/GenBank/DDBJ whole genome shotgun (WGS) entry which is preliminary data.</text>
</comment>
<reference evidence="2" key="1">
    <citation type="submission" date="2021-02" db="EMBL/GenBank/DDBJ databases">
        <authorList>
            <person name="Han P."/>
        </authorList>
    </citation>
    <scope>NUCLEOTIDE SEQUENCE</scope>
    <source>
        <strain evidence="2">Candidatus Nitrotoga sp. ZN8</strain>
    </source>
</reference>
<dbReference type="Gene3D" id="3.40.710.10">
    <property type="entry name" value="DD-peptidase/beta-lactamase superfamily"/>
    <property type="match status" value="1"/>
</dbReference>
<evidence type="ECO:0000259" key="1">
    <source>
        <dbReference type="Pfam" id="PF00144"/>
    </source>
</evidence>
<evidence type="ECO:0000313" key="2">
    <source>
        <dbReference type="EMBL" id="CAE6712092.1"/>
    </source>
</evidence>
<dbReference type="PANTHER" id="PTHR43283">
    <property type="entry name" value="BETA-LACTAMASE-RELATED"/>
    <property type="match status" value="1"/>
</dbReference>
<dbReference type="Proteomes" id="UP000675882">
    <property type="component" value="Unassembled WGS sequence"/>
</dbReference>
<dbReference type="EMBL" id="CAJNBL010000012">
    <property type="protein sequence ID" value="CAE6712092.1"/>
    <property type="molecule type" value="Genomic_DNA"/>
</dbReference>
<accession>A0A916BG16</accession>
<dbReference type="Pfam" id="PF00144">
    <property type="entry name" value="Beta-lactamase"/>
    <property type="match status" value="1"/>
</dbReference>
<name>A0A916BG16_9PROT</name>
<organism evidence="2 3">
    <name type="scientific">Candidatus Nitrotoga fabula</name>
    <dbReference type="NCBI Taxonomy" id="2182327"/>
    <lineage>
        <taxon>Bacteria</taxon>
        <taxon>Pseudomonadati</taxon>
        <taxon>Pseudomonadota</taxon>
        <taxon>Betaproteobacteria</taxon>
        <taxon>Nitrosomonadales</taxon>
        <taxon>Gallionellaceae</taxon>
        <taxon>Candidatus Nitrotoga</taxon>
    </lineage>
</organism>
<dbReference type="InterPro" id="IPR012338">
    <property type="entry name" value="Beta-lactam/transpept-like"/>
</dbReference>
<sequence length="571" mass="63040">MTPWNPAIFSKNIPKECQDRIAGFQQEGHKILCIAFPAEGGNRWSVITNKGFFNRGIPDECHDKMREFHKAGEKVIWVAFPPAGGNRWSVITDKGFFNRNIPDECHNKMQEFHKAGNRVVSVSFPPAGGNRWSVITASTFFNRGIPDECHDKMREFQQKGEKVISVGFPFAGRTRYSIITRNGEFFNRNSPGGCHRVMRAMSNSGVGQLAMIGFHPSGAYVIVSDADPAGKPQPALTSSGKTFSIDDYAANLKAQLDSKTCKYGFMVRYKSAMRAWAAGPKRTADNPPEQRFSVFHWFNPASVTKTITAVALLHVIHKKGLTIEEKIYKWLPKAWNIPDSFKTISVKELLHHTSGIRSGVLTYDELKDMVEAGINLKDKQVPEYQNTNYALARIVVAYLNGHKSSNADQASATAQNFIKYCQANIFDPLGIPGVEWKPDADDPTEFYPNPPGDSAGTSYGDWSLRPGSAGVHLSLAELSLFVAKLADTDVLLPQAMRTQMDNEGLGLGKHGSGKGEYYSKGGYFPGSKNGGAELHSVIAKYTNGVQLALVYNGDSATAQFDMEKAYNDAWK</sequence>
<proteinExistence type="predicted"/>
<dbReference type="InterPro" id="IPR001466">
    <property type="entry name" value="Beta-lactam-related"/>
</dbReference>
<evidence type="ECO:0000313" key="3">
    <source>
        <dbReference type="Proteomes" id="UP000675882"/>
    </source>
</evidence>
<dbReference type="SUPFAM" id="SSF56601">
    <property type="entry name" value="beta-lactamase/transpeptidase-like"/>
    <property type="match status" value="1"/>
</dbReference>
<gene>
    <name evidence="2" type="ORF">NTGZN8_20026</name>
</gene>